<name>A0A6J4QYE5_9ACTN</name>
<reference evidence="1" key="1">
    <citation type="submission" date="2020-02" db="EMBL/GenBank/DDBJ databases">
        <authorList>
            <person name="Meier V. D."/>
        </authorList>
    </citation>
    <scope>NUCLEOTIDE SEQUENCE</scope>
    <source>
        <strain evidence="1">AVDCRST_MAG01</strain>
    </source>
</reference>
<proteinExistence type="predicted"/>
<protein>
    <submittedName>
        <fullName evidence="1">Uncharacterized protein</fullName>
    </submittedName>
</protein>
<accession>A0A6J4QYE5</accession>
<organism evidence="1">
    <name type="scientific">uncultured Rubrobacteraceae bacterium</name>
    <dbReference type="NCBI Taxonomy" id="349277"/>
    <lineage>
        <taxon>Bacteria</taxon>
        <taxon>Bacillati</taxon>
        <taxon>Actinomycetota</taxon>
        <taxon>Rubrobacteria</taxon>
        <taxon>Rubrobacterales</taxon>
        <taxon>Rubrobacteraceae</taxon>
        <taxon>environmental samples</taxon>
    </lineage>
</organism>
<gene>
    <name evidence="1" type="ORF">AVDCRST_MAG01-01-4643</name>
</gene>
<dbReference type="EMBL" id="CADCUW010000603">
    <property type="protein sequence ID" value="CAA9451506.1"/>
    <property type="molecule type" value="Genomic_DNA"/>
</dbReference>
<sequence>MGLPQRKARFVLSRIQEASVTLEMPYPVEPRVTRWGCALSGGGWCGEGRRSSREDLASYSNSGYYYDAGTGRLYLKIHNGEGTEYNELKIEPKTPWSVSRWHDGPTVHILGGR</sequence>
<dbReference type="AlphaFoldDB" id="A0A6J4QYE5"/>
<evidence type="ECO:0000313" key="1">
    <source>
        <dbReference type="EMBL" id="CAA9451506.1"/>
    </source>
</evidence>